<accession>A0A258D4A9</accession>
<protein>
    <recommendedName>
        <fullName evidence="3">DUF736 domain-containing protein</fullName>
    </recommendedName>
</protein>
<comment type="caution">
    <text evidence="1">The sequence shown here is derived from an EMBL/GenBank/DDBJ whole genome shotgun (WGS) entry which is preliminary data.</text>
</comment>
<evidence type="ECO:0000313" key="2">
    <source>
        <dbReference type="Proteomes" id="UP000215616"/>
    </source>
</evidence>
<evidence type="ECO:0008006" key="3">
    <source>
        <dbReference type="Google" id="ProtNLM"/>
    </source>
</evidence>
<name>A0A258D4A9_CAUVI</name>
<dbReference type="InterPro" id="IPR007948">
    <property type="entry name" value="DUF736"/>
</dbReference>
<proteinExistence type="predicted"/>
<organism evidence="1 2">
    <name type="scientific">Caulobacter vibrioides</name>
    <name type="common">Caulobacter crescentus</name>
    <dbReference type="NCBI Taxonomy" id="155892"/>
    <lineage>
        <taxon>Bacteria</taxon>
        <taxon>Pseudomonadati</taxon>
        <taxon>Pseudomonadota</taxon>
        <taxon>Alphaproteobacteria</taxon>
        <taxon>Caulobacterales</taxon>
        <taxon>Caulobacteraceae</taxon>
        <taxon>Caulobacter</taxon>
    </lineage>
</organism>
<dbReference type="Pfam" id="PF05284">
    <property type="entry name" value="DUF736"/>
    <property type="match status" value="1"/>
</dbReference>
<dbReference type="Proteomes" id="UP000215616">
    <property type="component" value="Unassembled WGS sequence"/>
</dbReference>
<evidence type="ECO:0000313" key="1">
    <source>
        <dbReference type="EMBL" id="OYX02770.1"/>
    </source>
</evidence>
<gene>
    <name evidence="1" type="ORF">B7Z12_11405</name>
</gene>
<sequence length="106" mass="11351">MATIGTFTANADNSFSGAIHTLSINLKAVQFRPVTDKAGDKSPDFRVFAGKAELGAAWKKTSKDKNDYLSVKLDDPSFPAAINAALVVIDGVHSLVWSRSNGPRED</sequence>
<dbReference type="AlphaFoldDB" id="A0A258D4A9"/>
<dbReference type="EMBL" id="NCDQ01000172">
    <property type="protein sequence ID" value="OYX02770.1"/>
    <property type="molecule type" value="Genomic_DNA"/>
</dbReference>
<reference evidence="1 2" key="1">
    <citation type="submission" date="2017-03" db="EMBL/GenBank/DDBJ databases">
        <title>Lifting the veil on microbial sulfur biogeochemistry in mining wastewaters.</title>
        <authorList>
            <person name="Kantor R.S."/>
            <person name="Colenbrander Nelson T."/>
            <person name="Marshall S."/>
            <person name="Bennett D."/>
            <person name="Apte S."/>
            <person name="Camacho D."/>
            <person name="Thomas B.C."/>
            <person name="Warren L.A."/>
            <person name="Banfield J.F."/>
        </authorList>
    </citation>
    <scope>NUCLEOTIDE SEQUENCE [LARGE SCALE GENOMIC DNA]</scope>
    <source>
        <strain evidence="1">32-67-7</strain>
    </source>
</reference>